<comment type="caution">
    <text evidence="2">The sequence shown here is derived from an EMBL/GenBank/DDBJ whole genome shotgun (WGS) entry which is preliminary data.</text>
</comment>
<dbReference type="Proteomes" id="UP001476282">
    <property type="component" value="Unassembled WGS sequence"/>
</dbReference>
<dbReference type="GO" id="GO:0008168">
    <property type="term" value="F:methyltransferase activity"/>
    <property type="evidence" value="ECO:0007669"/>
    <property type="project" value="UniProtKB-KW"/>
</dbReference>
<dbReference type="CDD" id="cd02440">
    <property type="entry name" value="AdoMet_MTases"/>
    <property type="match status" value="1"/>
</dbReference>
<accession>A0ABP9UNM4</accession>
<evidence type="ECO:0000313" key="2">
    <source>
        <dbReference type="EMBL" id="GAA5482271.1"/>
    </source>
</evidence>
<sequence>MHLDVLNGVTADFESARRLKVVFQQGWNHPDRVKGWVGGALHAEFHDPGCRQAWKDALSEAAGTTPSDRALDLGTGPGTISSMWAELGFRTTAIDFAPNMLEAGQRLAAERGLTLEFIEGDAEDPPVGERRFGVISTRFVLYTLPHPGYAIRRWVQLLEPGGKLVLIGHDRDQGQASGSTEVRAPRKHGWQVGEDYRAALDRLPFMDHKASDLQVVMEAAGMSEIRKLAVTGLDEARERLREDQPEVPVGSTTPYIVVGRK</sequence>
<name>A0ABP9UNM4_9BACT</name>
<dbReference type="GO" id="GO:0032259">
    <property type="term" value="P:methylation"/>
    <property type="evidence" value="ECO:0007669"/>
    <property type="project" value="UniProtKB-KW"/>
</dbReference>
<keyword evidence="2" id="KW-0489">Methyltransferase</keyword>
<dbReference type="RefSeq" id="WP_353566417.1">
    <property type="nucleotide sequence ID" value="NZ_BAABRI010000007.1"/>
</dbReference>
<evidence type="ECO:0000259" key="1">
    <source>
        <dbReference type="Pfam" id="PF08241"/>
    </source>
</evidence>
<dbReference type="InterPro" id="IPR029063">
    <property type="entry name" value="SAM-dependent_MTases_sf"/>
</dbReference>
<keyword evidence="2" id="KW-0808">Transferase</keyword>
<organism evidence="2 3">
    <name type="scientific">Haloferula sargassicola</name>
    <dbReference type="NCBI Taxonomy" id="490096"/>
    <lineage>
        <taxon>Bacteria</taxon>
        <taxon>Pseudomonadati</taxon>
        <taxon>Verrucomicrobiota</taxon>
        <taxon>Verrucomicrobiia</taxon>
        <taxon>Verrucomicrobiales</taxon>
        <taxon>Verrucomicrobiaceae</taxon>
        <taxon>Haloferula</taxon>
    </lineage>
</organism>
<dbReference type="SUPFAM" id="SSF53335">
    <property type="entry name" value="S-adenosyl-L-methionine-dependent methyltransferases"/>
    <property type="match status" value="1"/>
</dbReference>
<dbReference type="Pfam" id="PF08241">
    <property type="entry name" value="Methyltransf_11"/>
    <property type="match status" value="1"/>
</dbReference>
<reference evidence="2 3" key="1">
    <citation type="submission" date="2024-02" db="EMBL/GenBank/DDBJ databases">
        <title>Haloferula sargassicola NBRC 104335.</title>
        <authorList>
            <person name="Ichikawa N."/>
            <person name="Katano-Makiyama Y."/>
            <person name="Hidaka K."/>
        </authorList>
    </citation>
    <scope>NUCLEOTIDE SEQUENCE [LARGE SCALE GENOMIC DNA]</scope>
    <source>
        <strain evidence="2 3">NBRC 104335</strain>
    </source>
</reference>
<feature type="domain" description="Methyltransferase type 11" evidence="1">
    <location>
        <begin position="71"/>
        <end position="166"/>
    </location>
</feature>
<dbReference type="EMBL" id="BAABRI010000007">
    <property type="protein sequence ID" value="GAA5482271.1"/>
    <property type="molecule type" value="Genomic_DNA"/>
</dbReference>
<keyword evidence="3" id="KW-1185">Reference proteome</keyword>
<dbReference type="PANTHER" id="PTHR43591">
    <property type="entry name" value="METHYLTRANSFERASE"/>
    <property type="match status" value="1"/>
</dbReference>
<protein>
    <submittedName>
        <fullName evidence="2">2-methoxy-6-polyprenyl-1,4-benzoquinol methylase, mitochondrial</fullName>
    </submittedName>
</protein>
<dbReference type="PANTHER" id="PTHR43591:SF24">
    <property type="entry name" value="2-METHOXY-6-POLYPRENYL-1,4-BENZOQUINOL METHYLASE, MITOCHONDRIAL"/>
    <property type="match status" value="1"/>
</dbReference>
<proteinExistence type="predicted"/>
<evidence type="ECO:0000313" key="3">
    <source>
        <dbReference type="Proteomes" id="UP001476282"/>
    </source>
</evidence>
<gene>
    <name evidence="2" type="primary">COQ5_2</name>
    <name evidence="2" type="ORF">Hsar01_01489</name>
</gene>
<dbReference type="Gene3D" id="3.40.50.150">
    <property type="entry name" value="Vaccinia Virus protein VP39"/>
    <property type="match status" value="1"/>
</dbReference>
<dbReference type="InterPro" id="IPR013216">
    <property type="entry name" value="Methyltransf_11"/>
</dbReference>